<dbReference type="CDD" id="cd23802">
    <property type="entry name" value="UBCc_UBE2Q"/>
    <property type="match status" value="1"/>
</dbReference>
<dbReference type="EMBL" id="JAGIXG020000034">
    <property type="protein sequence ID" value="KAI6780297.1"/>
    <property type="molecule type" value="Genomic_DNA"/>
</dbReference>
<dbReference type="GO" id="GO:0016757">
    <property type="term" value="F:glycosyltransferase activity"/>
    <property type="evidence" value="ECO:0007669"/>
    <property type="project" value="UniProtKB-KW"/>
</dbReference>
<accession>A0A9P9XYQ2</accession>
<keyword evidence="3" id="KW-0548">Nucleotidyltransferase</keyword>
<dbReference type="GO" id="GO:0016779">
    <property type="term" value="F:nucleotidyltransferase activity"/>
    <property type="evidence" value="ECO:0007669"/>
    <property type="project" value="UniProtKB-KW"/>
</dbReference>
<comment type="caution">
    <text evidence="5">The sequence shown here is derived from an EMBL/GenBank/DDBJ whole genome shotgun (WGS) entry which is preliminary data.</text>
</comment>
<proteinExistence type="predicted"/>
<dbReference type="InterPro" id="IPR051838">
    <property type="entry name" value="ARTD_PARP"/>
</dbReference>
<protein>
    <recommendedName>
        <fullName evidence="7">UBC core domain-containing protein</fullName>
    </recommendedName>
</protein>
<keyword evidence="6" id="KW-1185">Reference proteome</keyword>
<gene>
    <name evidence="5" type="ORF">J7T54_005399</name>
</gene>
<dbReference type="Gene3D" id="3.10.110.10">
    <property type="entry name" value="Ubiquitin Conjugating Enzyme"/>
    <property type="match status" value="1"/>
</dbReference>
<name>A0A9P9XYQ2_9HYPO</name>
<dbReference type="AlphaFoldDB" id="A0A9P9XYQ2"/>
<dbReference type="PANTHER" id="PTHR21328">
    <property type="entry name" value="POLY ADP-RIBOSE POLYMERASE FAMILY, MEMBER PARP"/>
    <property type="match status" value="1"/>
</dbReference>
<reference evidence="5" key="1">
    <citation type="journal article" date="2021" name="J Fungi (Basel)">
        <title>Genomic and Metabolomic Analyses of the Marine Fungus Emericellopsis cladophorae: Insights into Saltwater Adaptability Mechanisms and Its Biosynthetic Potential.</title>
        <authorList>
            <person name="Goncalves M.F.M."/>
            <person name="Hilario S."/>
            <person name="Van de Peer Y."/>
            <person name="Esteves A.C."/>
            <person name="Alves A."/>
        </authorList>
    </citation>
    <scope>NUCLEOTIDE SEQUENCE</scope>
    <source>
        <strain evidence="5">MUM 19.33</strain>
    </source>
</reference>
<evidence type="ECO:0000256" key="1">
    <source>
        <dbReference type="ARBA" id="ARBA00022676"/>
    </source>
</evidence>
<sequence length="742" mass="83039">MGRKDFNADLQQAKKASFSNVSCVQAGESDGLLAFTFCYPDLRPLEVVIMAKDIDAYPGKADYFLFVASDEPDPHIVSFLQDLVAFSNKKTLPQIVHFVSANLTAHLVEPWGESWLRVGILRIARLRRLLLIKTTGGYPIPEIYIQNRLQAETFQFELGPCEEAKPTAASAEQVFQTSRGRGLNDTRKGAFEPFYMFQYISRTLTNDLPALLHRRRQNNVSWLAALHGLRSYGGKTTSQACAAPWNDTASQPLVLQQDHALEPLGRLSIPLVAMQHALQLLLRCGRYCVNCYRAMDDGFQSMRPYVCDIPLCLDHYVSLNQGPGIEHEIIHSPYVVDLPPARRSQSFGMPDADEPWSLNMYAYAFCDDLYSLEPDDRPTALTLLTLGIPSVLRMREFLLAHPDRLLSDATEIIDQNTYRLLLWIVASNRSLIGQDDLVPPAGPVAEGSNSQPNKVLGAPKGWLQFRFVQGSPEKEQRFRMNGRSFGDGVYLSKIFNTSMIYSLRAAPSETWPTSVLRVNAALSICELVNRLDPFIAKHPHFVVDHIEWIQYRFLLAQVSLTDKARQLPFPTPPKRSSEGYIRQDPEMTPLGPNGLALRIPTFDEALPLARDMKAKRCNSIMLEVFAGADYRLTPPFVRVVRPLFLEFARGGGDHVTTGGAICAELLTSSGWSPALSIEKALFQVRLDLCDTERPARLRSLSASDKACYSISEAVRAYKRVANTHGWEISTELATMASAWVLV</sequence>
<evidence type="ECO:0008006" key="7">
    <source>
        <dbReference type="Google" id="ProtNLM"/>
    </source>
</evidence>
<keyword evidence="4" id="KW-0520">NAD</keyword>
<evidence type="ECO:0000256" key="4">
    <source>
        <dbReference type="ARBA" id="ARBA00023027"/>
    </source>
</evidence>
<evidence type="ECO:0000256" key="2">
    <source>
        <dbReference type="ARBA" id="ARBA00022679"/>
    </source>
</evidence>
<evidence type="ECO:0000313" key="5">
    <source>
        <dbReference type="EMBL" id="KAI6780297.1"/>
    </source>
</evidence>
<reference evidence="5" key="2">
    <citation type="submission" date="2022-07" db="EMBL/GenBank/DDBJ databases">
        <authorList>
            <person name="Goncalves M.F.M."/>
            <person name="Hilario S."/>
            <person name="Van De Peer Y."/>
            <person name="Esteves A.C."/>
            <person name="Alves A."/>
        </authorList>
    </citation>
    <scope>NUCLEOTIDE SEQUENCE</scope>
    <source>
        <strain evidence="5">MUM 19.33</strain>
    </source>
</reference>
<evidence type="ECO:0000256" key="3">
    <source>
        <dbReference type="ARBA" id="ARBA00022695"/>
    </source>
</evidence>
<dbReference type="Proteomes" id="UP001055219">
    <property type="component" value="Unassembled WGS sequence"/>
</dbReference>
<evidence type="ECO:0000313" key="6">
    <source>
        <dbReference type="Proteomes" id="UP001055219"/>
    </source>
</evidence>
<dbReference type="SUPFAM" id="SSF54495">
    <property type="entry name" value="UBC-like"/>
    <property type="match status" value="1"/>
</dbReference>
<keyword evidence="1" id="KW-0328">Glycosyltransferase</keyword>
<dbReference type="InterPro" id="IPR016135">
    <property type="entry name" value="UBQ-conjugating_enzyme/RWD"/>
</dbReference>
<dbReference type="SUPFAM" id="SSF56399">
    <property type="entry name" value="ADP-ribosylation"/>
    <property type="match status" value="1"/>
</dbReference>
<dbReference type="OrthoDB" id="109543at2759"/>
<keyword evidence="2" id="KW-0808">Transferase</keyword>
<organism evidence="5 6">
    <name type="scientific">Emericellopsis cladophorae</name>
    <dbReference type="NCBI Taxonomy" id="2686198"/>
    <lineage>
        <taxon>Eukaryota</taxon>
        <taxon>Fungi</taxon>
        <taxon>Dikarya</taxon>
        <taxon>Ascomycota</taxon>
        <taxon>Pezizomycotina</taxon>
        <taxon>Sordariomycetes</taxon>
        <taxon>Hypocreomycetidae</taxon>
        <taxon>Hypocreales</taxon>
        <taxon>Bionectriaceae</taxon>
        <taxon>Emericellopsis</taxon>
    </lineage>
</organism>
<dbReference type="RefSeq" id="XP_051361153.1">
    <property type="nucleotide sequence ID" value="XM_051507615.1"/>
</dbReference>
<dbReference type="GeneID" id="75831883"/>